<organism evidence="2 3">
    <name type="scientific">BD1-7 clade bacterium</name>
    <dbReference type="NCBI Taxonomy" id="2029982"/>
    <lineage>
        <taxon>Bacteria</taxon>
        <taxon>Pseudomonadati</taxon>
        <taxon>Pseudomonadota</taxon>
        <taxon>Gammaproteobacteria</taxon>
        <taxon>Cellvibrionales</taxon>
        <taxon>Spongiibacteraceae</taxon>
        <taxon>BD1-7 clade</taxon>
    </lineage>
</organism>
<dbReference type="EMBL" id="CACSII010000019">
    <property type="protein sequence ID" value="CAA0117560.1"/>
    <property type="molecule type" value="Genomic_DNA"/>
</dbReference>
<dbReference type="Proteomes" id="UP000434580">
    <property type="component" value="Unassembled WGS sequence"/>
</dbReference>
<evidence type="ECO:0000313" key="3">
    <source>
        <dbReference type="Proteomes" id="UP000434580"/>
    </source>
</evidence>
<protein>
    <submittedName>
        <fullName evidence="2">Uncharacterized protein</fullName>
    </submittedName>
</protein>
<proteinExistence type="predicted"/>
<evidence type="ECO:0000313" key="2">
    <source>
        <dbReference type="EMBL" id="CAA0117560.1"/>
    </source>
</evidence>
<feature type="transmembrane region" description="Helical" evidence="1">
    <location>
        <begin position="52"/>
        <end position="74"/>
    </location>
</feature>
<evidence type="ECO:0000256" key="1">
    <source>
        <dbReference type="SAM" id="Phobius"/>
    </source>
</evidence>
<name>A0A5S9QHK2_9GAMM</name>
<feature type="transmembrane region" description="Helical" evidence="1">
    <location>
        <begin position="107"/>
        <end position="128"/>
    </location>
</feature>
<sequence>MVRKIKVLMTLFVVASLFLPLATCTQNPPPYKSNAEPIIVERFAIEERETVWATWGLAILFGLPLLLALLDLALKPHSAGLNVVETILGMVISGVVAFYAFTSQLAVGGYLALIGVIGILVLAIAAMVDALRSGREARRDEVGR</sequence>
<dbReference type="OrthoDB" id="9919232at2"/>
<keyword evidence="1" id="KW-1133">Transmembrane helix</keyword>
<accession>A0A5S9QHK2</accession>
<feature type="transmembrane region" description="Helical" evidence="1">
    <location>
        <begin position="81"/>
        <end position="101"/>
    </location>
</feature>
<dbReference type="AlphaFoldDB" id="A0A5S9QHK2"/>
<keyword evidence="1" id="KW-0472">Membrane</keyword>
<keyword evidence="1" id="KW-0812">Transmembrane</keyword>
<reference evidence="2 3" key="1">
    <citation type="submission" date="2019-11" db="EMBL/GenBank/DDBJ databases">
        <authorList>
            <person name="Holert J."/>
        </authorList>
    </citation>
    <scope>NUCLEOTIDE SEQUENCE [LARGE SCALE GENOMIC DNA]</scope>
    <source>
        <strain evidence="2">BC5_2</strain>
    </source>
</reference>
<gene>
    <name evidence="2" type="ORF">DPBNPPHM_02296</name>
</gene>